<dbReference type="GO" id="GO:0016491">
    <property type="term" value="F:oxidoreductase activity"/>
    <property type="evidence" value="ECO:0007669"/>
    <property type="project" value="UniProtKB-KW"/>
</dbReference>
<dbReference type="Gene3D" id="3.10.20.440">
    <property type="entry name" value="2Fe-2S iron-sulphur cluster binding domain, sarcosine oxidase, alpha subunit, N-terminal domain"/>
    <property type="match status" value="1"/>
</dbReference>
<keyword evidence="1" id="KW-0560">Oxidoreductase</keyword>
<accession>A0A4Q1HPD2</accession>
<dbReference type="Proteomes" id="UP000290849">
    <property type="component" value="Unassembled WGS sequence"/>
</dbReference>
<comment type="caution">
    <text evidence="2">The sequence shown here is derived from an EMBL/GenBank/DDBJ whole genome shotgun (WGS) entry which is preliminary data.</text>
</comment>
<sequence>MTPRFHRLAETDRPPLTFFIDGRAARALEGDTLLVAMLCNDDAVRRSEFGPERRAGFCLMGSCQDCGVWLADGTRLRACGTAVTEGLAVLTAMPALL</sequence>
<keyword evidence="3" id="KW-1185">Reference proteome</keyword>
<reference evidence="2 3" key="1">
    <citation type="journal article" date="2017" name="Int. J. Syst. Evol. Microbiol.">
        <title>Achromobacter aloeverae sp. nov., isolated from the root of Aloe vera (L.) Burm.f.</title>
        <authorList>
            <person name="Kuncharoen N."/>
            <person name="Muramatsu Y."/>
            <person name="Shibata C."/>
            <person name="Kamakura Y."/>
            <person name="Nakagawa Y."/>
            <person name="Tanasupawat S."/>
        </authorList>
    </citation>
    <scope>NUCLEOTIDE SEQUENCE [LARGE SCALE GENOMIC DNA]</scope>
    <source>
        <strain evidence="2 3">AVA-1</strain>
    </source>
</reference>
<dbReference type="EMBL" id="PYAL01000001">
    <property type="protein sequence ID" value="RXN92373.1"/>
    <property type="molecule type" value="Genomic_DNA"/>
</dbReference>
<dbReference type="SUPFAM" id="SSF54292">
    <property type="entry name" value="2Fe-2S ferredoxin-like"/>
    <property type="match status" value="1"/>
</dbReference>
<dbReference type="AlphaFoldDB" id="A0A4Q1HPD2"/>
<dbReference type="InterPro" id="IPR036010">
    <property type="entry name" value="2Fe-2S_ferredoxin-like_sf"/>
</dbReference>
<gene>
    <name evidence="2" type="ORF">C7R54_01000</name>
</gene>
<proteinExistence type="predicted"/>
<evidence type="ECO:0000313" key="3">
    <source>
        <dbReference type="Proteomes" id="UP000290849"/>
    </source>
</evidence>
<evidence type="ECO:0000313" key="2">
    <source>
        <dbReference type="EMBL" id="RXN92373.1"/>
    </source>
</evidence>
<dbReference type="OrthoDB" id="573392at2"/>
<name>A0A4Q1HPD2_9BURK</name>
<organism evidence="2 3">
    <name type="scientific">Achromobacter aloeverae</name>
    <dbReference type="NCBI Taxonomy" id="1750518"/>
    <lineage>
        <taxon>Bacteria</taxon>
        <taxon>Pseudomonadati</taxon>
        <taxon>Pseudomonadota</taxon>
        <taxon>Betaproteobacteria</taxon>
        <taxon>Burkholderiales</taxon>
        <taxon>Alcaligenaceae</taxon>
        <taxon>Achromobacter</taxon>
    </lineage>
</organism>
<dbReference type="InterPro" id="IPR042204">
    <property type="entry name" value="2Fe-2S-bd_N"/>
</dbReference>
<dbReference type="RefSeq" id="WP_129148336.1">
    <property type="nucleotide sequence ID" value="NZ_JBHSDO010000016.1"/>
</dbReference>
<dbReference type="GO" id="GO:0051536">
    <property type="term" value="F:iron-sulfur cluster binding"/>
    <property type="evidence" value="ECO:0007669"/>
    <property type="project" value="InterPro"/>
</dbReference>
<dbReference type="Pfam" id="PF13510">
    <property type="entry name" value="Fer2_4"/>
    <property type="match status" value="1"/>
</dbReference>
<protein>
    <submittedName>
        <fullName evidence="2">NAD(FAD)-dependent dehydrogenase</fullName>
    </submittedName>
</protein>
<evidence type="ECO:0000256" key="1">
    <source>
        <dbReference type="ARBA" id="ARBA00023002"/>
    </source>
</evidence>